<evidence type="ECO:0000256" key="8">
    <source>
        <dbReference type="SAM" id="Phobius"/>
    </source>
</evidence>
<feature type="domain" description="ABC transmembrane type-1" evidence="10">
    <location>
        <begin position="56"/>
        <end position="325"/>
    </location>
</feature>
<keyword evidence="5 11" id="KW-0067">ATP-binding</keyword>
<feature type="transmembrane region" description="Helical" evidence="8">
    <location>
        <begin position="264"/>
        <end position="288"/>
    </location>
</feature>
<dbReference type="EMBL" id="AFNU02000001">
    <property type="protein sequence ID" value="ERJ13410.1"/>
    <property type="molecule type" value="Genomic_DNA"/>
</dbReference>
<dbReference type="Pfam" id="PF00664">
    <property type="entry name" value="ABC_membrane"/>
    <property type="match status" value="1"/>
</dbReference>
<evidence type="ECO:0000256" key="3">
    <source>
        <dbReference type="ARBA" id="ARBA00022692"/>
    </source>
</evidence>
<feature type="transmembrane region" description="Helical" evidence="8">
    <location>
        <begin position="79"/>
        <end position="100"/>
    </location>
</feature>
<dbReference type="PROSITE" id="PS50893">
    <property type="entry name" value="ABC_TRANSPORTER_2"/>
    <property type="match status" value="1"/>
</dbReference>
<evidence type="ECO:0000256" key="5">
    <source>
        <dbReference type="ARBA" id="ARBA00022840"/>
    </source>
</evidence>
<dbReference type="GO" id="GO:0016887">
    <property type="term" value="F:ATP hydrolysis activity"/>
    <property type="evidence" value="ECO:0007669"/>
    <property type="project" value="InterPro"/>
</dbReference>
<dbReference type="InterPro" id="IPR027417">
    <property type="entry name" value="P-loop_NTPase"/>
</dbReference>
<dbReference type="PROSITE" id="PS00211">
    <property type="entry name" value="ABC_TRANSPORTER_1"/>
    <property type="match status" value="1"/>
</dbReference>
<dbReference type="InterPro" id="IPR011527">
    <property type="entry name" value="ABC1_TM_dom"/>
</dbReference>
<dbReference type="PANTHER" id="PTHR43394">
    <property type="entry name" value="ATP-DEPENDENT PERMEASE MDL1, MITOCHONDRIAL"/>
    <property type="match status" value="1"/>
</dbReference>
<dbReference type="Gene3D" id="1.20.1560.10">
    <property type="entry name" value="ABC transporter type 1, transmembrane domain"/>
    <property type="match status" value="1"/>
</dbReference>
<dbReference type="GO" id="GO:0015421">
    <property type="term" value="F:ABC-type oligopeptide transporter activity"/>
    <property type="evidence" value="ECO:0007669"/>
    <property type="project" value="TreeGrafter"/>
</dbReference>
<evidence type="ECO:0000256" key="6">
    <source>
        <dbReference type="ARBA" id="ARBA00022989"/>
    </source>
</evidence>
<sequence length="601" mass="68000">MFTEDIRKKQFEDFQKNYHEYKNRPFKMLLFLYKGHFGKLLGSLIFYIIKSSPLWIIPLITANVINFATNASENTLDDLWFNAVILIVVLAQNIPMHIFYIKFISNAIRDVEANLRSTLVRKLQILSISYHKELKSGKLQSKVLRDVEAIEMLSKHMMMSLIPAILSGGIAIGIVIHKSSTVALFFLFTVPLSALLITFFRKHIRKTNRQFRQEIEVMSGKVSEMVQMIPITRAHALEEEEITKIDRQLEQVKNRGLKLDLMSAYFGSSSWVTFQLSQAVCLIFTGYLAYKGQIKVGDIAMYQGFFGQIIGQVAAIINIYPQLAKGFESMNSISEVVLADDVEDNQGKQIIRSVEGSFEFCNVNFSYNESEEHAIKDFDLNVKKGEVIALVGESGAGKSTILNLIIGYNRPTNGQIRIDGQDMANIDLRTYRKYMSVVPQNTILFSGTIRDNITYGLGNVSDAQINSIIQMANLTEFIDSLPEGLDTLVSEQGGNLSGGQKQRIAIARALIRDPRIIILDEATSALDNVSEFKVQKAMEELVKGRTTFIVAHRLSTIRHADRIVVMKDGELIEIGNYKELLDQRGEFFKLHNIHNMNNKLD</sequence>
<reference evidence="11 12" key="1">
    <citation type="journal article" date="2011" name="J. Bacteriol.">
        <title>Genome sequence of Haloplasma contractile, an unusual contractile bacterium from a deep-sea anoxic brine lake.</title>
        <authorList>
            <person name="Antunes A."/>
            <person name="Alam I."/>
            <person name="El Dorry H."/>
            <person name="Siam R."/>
            <person name="Robertson A."/>
            <person name="Bajic V.B."/>
            <person name="Stingl U."/>
        </authorList>
    </citation>
    <scope>NUCLEOTIDE SEQUENCE [LARGE SCALE GENOMIC DNA]</scope>
    <source>
        <strain evidence="11 12">SSD-17B</strain>
    </source>
</reference>
<dbReference type="PROSITE" id="PS50929">
    <property type="entry name" value="ABC_TM1F"/>
    <property type="match status" value="1"/>
</dbReference>
<accession>U2FKV0</accession>
<comment type="similarity">
    <text evidence="2">Belongs to the ABC transporter superfamily.</text>
</comment>
<keyword evidence="4" id="KW-0547">Nucleotide-binding</keyword>
<dbReference type="InterPro" id="IPR039421">
    <property type="entry name" value="Type_1_exporter"/>
</dbReference>
<dbReference type="RefSeq" id="WP_008826483.1">
    <property type="nucleotide sequence ID" value="NZ_AFNU02000001.1"/>
</dbReference>
<comment type="subcellular location">
    <subcellularLocation>
        <location evidence="1">Cell membrane</location>
        <topology evidence="1">Multi-pass membrane protein</topology>
    </subcellularLocation>
</comment>
<dbReference type="Proteomes" id="UP000005707">
    <property type="component" value="Unassembled WGS sequence"/>
</dbReference>
<dbReference type="CDD" id="cd07346">
    <property type="entry name" value="ABC_6TM_exporters"/>
    <property type="match status" value="1"/>
</dbReference>
<dbReference type="AlphaFoldDB" id="U2FKV0"/>
<proteinExistence type="inferred from homology"/>
<evidence type="ECO:0000313" key="11">
    <source>
        <dbReference type="EMBL" id="ERJ13410.1"/>
    </source>
</evidence>
<organism evidence="11 12">
    <name type="scientific">Haloplasma contractile SSD-17B</name>
    <dbReference type="NCBI Taxonomy" id="1033810"/>
    <lineage>
        <taxon>Bacteria</taxon>
        <taxon>Bacillati</taxon>
        <taxon>Mycoplasmatota</taxon>
        <taxon>Mollicutes</taxon>
        <taxon>Haloplasmatales</taxon>
        <taxon>Haloplasmataceae</taxon>
        <taxon>Haloplasma</taxon>
    </lineage>
</organism>
<dbReference type="eggNOG" id="COG1132">
    <property type="taxonomic scope" value="Bacteria"/>
</dbReference>
<feature type="transmembrane region" description="Helical" evidence="8">
    <location>
        <begin position="31"/>
        <end position="49"/>
    </location>
</feature>
<protein>
    <submittedName>
        <fullName evidence="11">ATP-binding cassette subfamily B bacterial MsbA protein</fullName>
        <ecNumber evidence="11">3.6.3.-</ecNumber>
    </submittedName>
</protein>
<dbReference type="Pfam" id="PF00005">
    <property type="entry name" value="ABC_tran"/>
    <property type="match status" value="1"/>
</dbReference>
<feature type="transmembrane region" description="Helical" evidence="8">
    <location>
        <begin position="158"/>
        <end position="176"/>
    </location>
</feature>
<comment type="caution">
    <text evidence="11">The sequence shown here is derived from an EMBL/GenBank/DDBJ whole genome shotgun (WGS) entry which is preliminary data.</text>
</comment>
<dbReference type="GO" id="GO:0005886">
    <property type="term" value="C:plasma membrane"/>
    <property type="evidence" value="ECO:0007669"/>
    <property type="project" value="UniProtKB-SubCell"/>
</dbReference>
<feature type="transmembrane region" description="Helical" evidence="8">
    <location>
        <begin position="300"/>
        <end position="320"/>
    </location>
</feature>
<evidence type="ECO:0000256" key="1">
    <source>
        <dbReference type="ARBA" id="ARBA00004651"/>
    </source>
</evidence>
<dbReference type="FunFam" id="3.40.50.300:FF:000218">
    <property type="entry name" value="Multidrug ABC transporter ATP-binding protein"/>
    <property type="match status" value="1"/>
</dbReference>
<evidence type="ECO:0000259" key="10">
    <source>
        <dbReference type="PROSITE" id="PS50929"/>
    </source>
</evidence>
<dbReference type="PANTHER" id="PTHR43394:SF1">
    <property type="entry name" value="ATP-BINDING CASSETTE SUB-FAMILY B MEMBER 10, MITOCHONDRIAL"/>
    <property type="match status" value="1"/>
</dbReference>
<dbReference type="InterPro" id="IPR003593">
    <property type="entry name" value="AAA+_ATPase"/>
</dbReference>
<feature type="transmembrane region" description="Helical" evidence="8">
    <location>
        <begin position="182"/>
        <end position="200"/>
    </location>
</feature>
<dbReference type="EC" id="3.6.3.-" evidence="11"/>
<dbReference type="GO" id="GO:0005524">
    <property type="term" value="F:ATP binding"/>
    <property type="evidence" value="ECO:0007669"/>
    <property type="project" value="UniProtKB-KW"/>
</dbReference>
<dbReference type="InterPro" id="IPR017871">
    <property type="entry name" value="ABC_transporter-like_CS"/>
</dbReference>
<keyword evidence="7 8" id="KW-0472">Membrane</keyword>
<evidence type="ECO:0000256" key="2">
    <source>
        <dbReference type="ARBA" id="ARBA00005417"/>
    </source>
</evidence>
<keyword evidence="12" id="KW-1185">Reference proteome</keyword>
<dbReference type="STRING" id="1033810.HLPCO_000061"/>
<dbReference type="OrthoDB" id="9806127at2"/>
<evidence type="ECO:0000259" key="9">
    <source>
        <dbReference type="PROSITE" id="PS50893"/>
    </source>
</evidence>
<evidence type="ECO:0000313" key="12">
    <source>
        <dbReference type="Proteomes" id="UP000005707"/>
    </source>
</evidence>
<dbReference type="InterPro" id="IPR003439">
    <property type="entry name" value="ABC_transporter-like_ATP-bd"/>
</dbReference>
<keyword evidence="11" id="KW-0378">Hydrolase</keyword>
<gene>
    <name evidence="11" type="ORF">HLPCO_000061</name>
</gene>
<evidence type="ECO:0000256" key="7">
    <source>
        <dbReference type="ARBA" id="ARBA00023136"/>
    </source>
</evidence>
<dbReference type="InterPro" id="IPR036640">
    <property type="entry name" value="ABC1_TM_sf"/>
</dbReference>
<evidence type="ECO:0000256" key="4">
    <source>
        <dbReference type="ARBA" id="ARBA00022741"/>
    </source>
</evidence>
<dbReference type="SUPFAM" id="SSF52540">
    <property type="entry name" value="P-loop containing nucleoside triphosphate hydrolases"/>
    <property type="match status" value="1"/>
</dbReference>
<dbReference type="SMART" id="SM00382">
    <property type="entry name" value="AAA"/>
    <property type="match status" value="1"/>
</dbReference>
<feature type="domain" description="ABC transporter" evidence="9">
    <location>
        <begin position="358"/>
        <end position="593"/>
    </location>
</feature>
<keyword evidence="3 8" id="KW-0812">Transmembrane</keyword>
<dbReference type="SUPFAM" id="SSF90123">
    <property type="entry name" value="ABC transporter transmembrane region"/>
    <property type="match status" value="1"/>
</dbReference>
<dbReference type="Gene3D" id="3.40.50.300">
    <property type="entry name" value="P-loop containing nucleotide triphosphate hydrolases"/>
    <property type="match status" value="1"/>
</dbReference>
<name>U2FKV0_9MOLU</name>
<dbReference type="InParanoid" id="U2FKV0"/>
<keyword evidence="6 8" id="KW-1133">Transmembrane helix</keyword>
<reference evidence="11 12" key="2">
    <citation type="journal article" date="2013" name="PLoS ONE">
        <title>INDIGO - INtegrated Data Warehouse of MIcrobial GenOmes with Examples from the Red Sea Extremophiles.</title>
        <authorList>
            <person name="Alam I."/>
            <person name="Antunes A."/>
            <person name="Kamau A.A."/>
            <person name="Ba Alawi W."/>
            <person name="Kalkatawi M."/>
            <person name="Stingl U."/>
            <person name="Bajic V.B."/>
        </authorList>
    </citation>
    <scope>NUCLEOTIDE SEQUENCE [LARGE SCALE GENOMIC DNA]</scope>
    <source>
        <strain evidence="11 12">SSD-17B</strain>
    </source>
</reference>